<feature type="transmembrane region" description="Helical" evidence="6">
    <location>
        <begin position="774"/>
        <end position="803"/>
    </location>
</feature>
<feature type="transmembrane region" description="Helical" evidence="6">
    <location>
        <begin position="321"/>
        <end position="342"/>
    </location>
</feature>
<feature type="transmembrane region" description="Helical" evidence="6">
    <location>
        <begin position="710"/>
        <end position="729"/>
    </location>
</feature>
<feature type="transmembrane region" description="Helical" evidence="6">
    <location>
        <begin position="750"/>
        <end position="768"/>
    </location>
</feature>
<dbReference type="InterPro" id="IPR004869">
    <property type="entry name" value="MMPL_dom"/>
</dbReference>
<feature type="transmembrane region" description="Helical" evidence="6">
    <location>
        <begin position="295"/>
        <end position="315"/>
    </location>
</feature>
<dbReference type="GO" id="GO:0005886">
    <property type="term" value="C:plasma membrane"/>
    <property type="evidence" value="ECO:0007669"/>
    <property type="project" value="UniProtKB-SubCell"/>
</dbReference>
<reference evidence="8 9" key="1">
    <citation type="journal article" date="2010" name="J. Bacteriol.">
        <title>The complete genome sequence of Croceibacter atlanticus HTCC2559T.</title>
        <authorList>
            <person name="Oh H.M."/>
            <person name="Kang I."/>
            <person name="Ferriera S."/>
            <person name="Giovannoni S.J."/>
            <person name="Cho J.C."/>
        </authorList>
    </citation>
    <scope>NUCLEOTIDE SEQUENCE [LARGE SCALE GENOMIC DNA]</scope>
    <source>
        <strain evidence="9">ATCC BAA-628 / HTCC2559 / KCTC 12090</strain>
    </source>
</reference>
<dbReference type="PANTHER" id="PTHR33406:SF13">
    <property type="entry name" value="MEMBRANE PROTEIN YDFJ"/>
    <property type="match status" value="1"/>
</dbReference>
<comment type="subcellular location">
    <subcellularLocation>
        <location evidence="1">Cell membrane</location>
        <topology evidence="1">Multi-pass membrane protein</topology>
    </subcellularLocation>
</comment>
<feature type="transmembrane region" description="Helical" evidence="6">
    <location>
        <begin position="387"/>
        <end position="410"/>
    </location>
</feature>
<evidence type="ECO:0000256" key="5">
    <source>
        <dbReference type="ARBA" id="ARBA00023136"/>
    </source>
</evidence>
<dbReference type="InterPro" id="IPR050545">
    <property type="entry name" value="Mycobact_MmpL"/>
</dbReference>
<evidence type="ECO:0000256" key="1">
    <source>
        <dbReference type="ARBA" id="ARBA00004651"/>
    </source>
</evidence>
<dbReference type="Pfam" id="PF03176">
    <property type="entry name" value="MMPL"/>
    <property type="match status" value="2"/>
</dbReference>
<accession>A3U6I8</accession>
<evidence type="ECO:0000259" key="7">
    <source>
        <dbReference type="SMART" id="SM00563"/>
    </source>
</evidence>
<organism evidence="8 9">
    <name type="scientific">Croceibacter atlanticus (strain ATCC BAA-628 / JCM 21780 / CIP 108009 / IAM 15332 / KCTC 12090 / HTCC2559)</name>
    <dbReference type="NCBI Taxonomy" id="216432"/>
    <lineage>
        <taxon>Bacteria</taxon>
        <taxon>Pseudomonadati</taxon>
        <taxon>Bacteroidota</taxon>
        <taxon>Flavobacteriia</taxon>
        <taxon>Flavobacteriales</taxon>
        <taxon>Flavobacteriaceae</taxon>
        <taxon>Croceibacter</taxon>
    </lineage>
</organism>
<feature type="transmembrane region" description="Helical" evidence="6">
    <location>
        <begin position="269"/>
        <end position="288"/>
    </location>
</feature>
<feature type="transmembrane region" description="Helical" evidence="6">
    <location>
        <begin position="436"/>
        <end position="455"/>
    </location>
</feature>
<keyword evidence="4 6" id="KW-1133">Transmembrane helix</keyword>
<gene>
    <name evidence="8" type="ordered locus">CA2559_03830</name>
</gene>
<evidence type="ECO:0000256" key="6">
    <source>
        <dbReference type="SAM" id="Phobius"/>
    </source>
</evidence>
<evidence type="ECO:0000256" key="2">
    <source>
        <dbReference type="ARBA" id="ARBA00022475"/>
    </source>
</evidence>
<keyword evidence="3 6" id="KW-0812">Transmembrane</keyword>
<feature type="transmembrane region" description="Helical" evidence="6">
    <location>
        <begin position="661"/>
        <end position="677"/>
    </location>
</feature>
<dbReference type="EMBL" id="CP002046">
    <property type="protein sequence ID" value="EAP87855.1"/>
    <property type="molecule type" value="Genomic_DNA"/>
</dbReference>
<feature type="transmembrane region" description="Helical" evidence="6">
    <location>
        <begin position="684"/>
        <end position="704"/>
    </location>
</feature>
<dbReference type="Pfam" id="PF01553">
    <property type="entry name" value="Acyltransferase"/>
    <property type="match status" value="1"/>
</dbReference>
<evidence type="ECO:0000256" key="4">
    <source>
        <dbReference type="ARBA" id="ARBA00022989"/>
    </source>
</evidence>
<dbReference type="KEGG" id="cat:CA2559_03830"/>
<feature type="domain" description="Phospholipid/glycerol acyltransferase" evidence="7">
    <location>
        <begin position="890"/>
        <end position="999"/>
    </location>
</feature>
<protein>
    <submittedName>
        <fullName evidence="8">Hypothetical membrane protein</fullName>
    </submittedName>
</protein>
<dbReference type="Gene3D" id="1.20.1640.10">
    <property type="entry name" value="Multidrug efflux transporter AcrB transmembrane domain"/>
    <property type="match status" value="2"/>
</dbReference>
<keyword evidence="5 6" id="KW-0472">Membrane</keyword>
<evidence type="ECO:0000313" key="8">
    <source>
        <dbReference type="EMBL" id="EAP87855.1"/>
    </source>
</evidence>
<dbReference type="Proteomes" id="UP000002297">
    <property type="component" value="Chromosome"/>
</dbReference>
<dbReference type="HOGENOM" id="CLU_003055_0_0_10"/>
<dbReference type="InterPro" id="IPR002123">
    <property type="entry name" value="Plipid/glycerol_acylTrfase"/>
</dbReference>
<dbReference type="eggNOG" id="COG0204">
    <property type="taxonomic scope" value="Bacteria"/>
</dbReference>
<sequence>MNNFFLKTYNLIASRKLLSLFLFLALFSALAYTALQLKFEEDITKLIPADEEGKELQKVLNNVNFTDKIIVNIRQSDNGSAEDLTNMASAFVDSISGLRPNYIKDVQGQIEDADVLHTLDFVYNNLPLFLDSTDYKQLAHKIKADSISATLASNYRTLISPSGIIAKETILKDPLGLSFIGLKKLETLGIGDQFKIKNGFLLSKDEQNVLLFLTPTYGTGKTDENAVFVETLNLIKDSLNTTFKNKASLEVYGGVLVAVANAKQIKLDVQYTVGIAMAILLLIFAFFYRKVQIPLVLFVPTLFGGLLSIASLFLIRTQISAISLGIGSVLLGVTLDYSLHILTHLRNNADVKALYKDVTKPILMSSLTTAMAFLCLIFIKSQALQDLGIFAAISVLGASVFALIFIPQVYRVNSKIQEKSNIIDSFSKFSFHRNKWVIGTLIVLFIVSAFTYQSASFNNDISKLNYEPKSLIEAKQRLDRLTNFSAKSIYITGYSDTLQTALQQNDNIYKTLNALEENKTVLNFSNVGALVQSKALQQEKISAWNTFWDSTKTARLQQEMVTEGSKFGFKPTTFNTFYGVLEKPFSPINVADYNSLASINLADYISTKNGFTTVTSLVKVKEAKVTEVKDAFKTLENTIVIDRQQINETLLGNLKTDFNKLIRYSLIVVVVLLLLFYKSITLTLITSIPILLSWLLTIGLMGLIGLEFNIFNIIISTFIFGLGVDYCIFMTNGLLKEYRFGTPTLYTHKTSITLSVITTILGIGVLIFTKHPALYSIALVCIIGIFSAMFCAFTIQPLLFRVLVGSKHQLPATLRQLIHSGFSFLYYGLGGLLLSLLSVTVMKVLPIKKSSKMIVLHKTISGFMKSVLNTNPFVKKEVINTTKETFDKPAILIANHTSFLDILVIGMMHPKLIFLVNDWVYNSPIFGKAVQLAGFYPVSGGIEKGVSHLKKKVDEGYSLMAFPEGTRSKTNYIRRFHKGAFYLAEELKLDIIPILIHGNSEVLPKGSFAIKDGKITVEVLKRIPYNSEAYGTSYKEKSKLISQYFKSEFNNLRNRIETETYFKDRILNEYKYKGHKLFENVKLDLEKNKTIYFHIINFLDKKETIAHLGNHKGQLDILLALHAPNRKIYSAIKNTKDLDRLNNSYTSHSDYKLNFYNKIEDVLNTPASVLILDNFSEDEITINFSNYKSIIIINSNGILNRVGNTNAFKLITKEDNLSIFKKIED</sequence>
<proteinExistence type="predicted"/>
<dbReference type="STRING" id="216432.CA2559_03830"/>
<name>A3U6I8_CROAH</name>
<feature type="transmembrane region" description="Helical" evidence="6">
    <location>
        <begin position="824"/>
        <end position="845"/>
    </location>
</feature>
<dbReference type="GeneID" id="89452557"/>
<dbReference type="eggNOG" id="COG4258">
    <property type="taxonomic scope" value="Bacteria"/>
</dbReference>
<dbReference type="RefSeq" id="WP_013186531.1">
    <property type="nucleotide sequence ID" value="NC_014230.1"/>
</dbReference>
<dbReference type="CDD" id="cd07989">
    <property type="entry name" value="LPLAT_AGPAT-like"/>
    <property type="match status" value="1"/>
</dbReference>
<evidence type="ECO:0000313" key="9">
    <source>
        <dbReference type="Proteomes" id="UP000002297"/>
    </source>
</evidence>
<dbReference type="PANTHER" id="PTHR33406">
    <property type="entry name" value="MEMBRANE PROTEIN MJ1562-RELATED"/>
    <property type="match status" value="1"/>
</dbReference>
<evidence type="ECO:0000256" key="3">
    <source>
        <dbReference type="ARBA" id="ARBA00022692"/>
    </source>
</evidence>
<dbReference type="AlphaFoldDB" id="A3U6I8"/>
<dbReference type="SMART" id="SM00563">
    <property type="entry name" value="PlsC"/>
    <property type="match status" value="1"/>
</dbReference>
<dbReference type="GO" id="GO:0016746">
    <property type="term" value="F:acyltransferase activity"/>
    <property type="evidence" value="ECO:0007669"/>
    <property type="project" value="InterPro"/>
</dbReference>
<dbReference type="SUPFAM" id="SSF82866">
    <property type="entry name" value="Multidrug efflux transporter AcrB transmembrane domain"/>
    <property type="match status" value="2"/>
</dbReference>
<feature type="transmembrane region" description="Helical" evidence="6">
    <location>
        <begin position="362"/>
        <end position="381"/>
    </location>
</feature>
<dbReference type="SUPFAM" id="SSF69593">
    <property type="entry name" value="Glycerol-3-phosphate (1)-acyltransferase"/>
    <property type="match status" value="1"/>
</dbReference>
<keyword evidence="9" id="KW-1185">Reference proteome</keyword>
<keyword evidence="2" id="KW-1003">Cell membrane</keyword>